<dbReference type="InterPro" id="IPR020449">
    <property type="entry name" value="Tscrpt_reg_AraC-type_HTH"/>
</dbReference>
<dbReference type="OrthoDB" id="9805730at2"/>
<dbReference type="GO" id="GO:0000976">
    <property type="term" value="F:transcription cis-regulatory region binding"/>
    <property type="evidence" value="ECO:0007669"/>
    <property type="project" value="TreeGrafter"/>
</dbReference>
<feature type="domain" description="HTH araC/xylS-type" evidence="4">
    <location>
        <begin position="234"/>
        <end position="332"/>
    </location>
</feature>
<evidence type="ECO:0000256" key="3">
    <source>
        <dbReference type="ARBA" id="ARBA00023163"/>
    </source>
</evidence>
<dbReference type="InterPro" id="IPR018060">
    <property type="entry name" value="HTH_AraC"/>
</dbReference>
<dbReference type="Proteomes" id="UP000199331">
    <property type="component" value="Unassembled WGS sequence"/>
</dbReference>
<evidence type="ECO:0000313" key="5">
    <source>
        <dbReference type="EMBL" id="SFO95706.1"/>
    </source>
</evidence>
<keyword evidence="1" id="KW-0805">Transcription regulation</keyword>
<dbReference type="PROSITE" id="PS01124">
    <property type="entry name" value="HTH_ARAC_FAMILY_2"/>
    <property type="match status" value="1"/>
</dbReference>
<keyword evidence="6" id="KW-1185">Reference proteome</keyword>
<dbReference type="Pfam" id="PF12833">
    <property type="entry name" value="HTH_18"/>
    <property type="match status" value="1"/>
</dbReference>
<accession>A0A1I5LFS1</accession>
<dbReference type="PANTHER" id="PTHR47894:SF1">
    <property type="entry name" value="HTH-TYPE TRANSCRIPTIONAL REGULATOR VQSM"/>
    <property type="match status" value="1"/>
</dbReference>
<evidence type="ECO:0000259" key="4">
    <source>
        <dbReference type="PROSITE" id="PS01124"/>
    </source>
</evidence>
<dbReference type="Pfam" id="PF12625">
    <property type="entry name" value="Arabinose_bd"/>
    <property type="match status" value="1"/>
</dbReference>
<protein>
    <submittedName>
        <fullName evidence="5">Helix-turn-helix domain-containing protein</fullName>
    </submittedName>
</protein>
<dbReference type="EMBL" id="FOWZ01000001">
    <property type="protein sequence ID" value="SFO95706.1"/>
    <property type="molecule type" value="Genomic_DNA"/>
</dbReference>
<organism evidence="5 6">
    <name type="scientific">Qipengyuania nanhaisediminis</name>
    <dbReference type="NCBI Taxonomy" id="604088"/>
    <lineage>
        <taxon>Bacteria</taxon>
        <taxon>Pseudomonadati</taxon>
        <taxon>Pseudomonadota</taxon>
        <taxon>Alphaproteobacteria</taxon>
        <taxon>Sphingomonadales</taxon>
        <taxon>Erythrobacteraceae</taxon>
        <taxon>Qipengyuania</taxon>
    </lineage>
</organism>
<dbReference type="SMART" id="SM00342">
    <property type="entry name" value="HTH_ARAC"/>
    <property type="match status" value="1"/>
</dbReference>
<dbReference type="InterPro" id="IPR009057">
    <property type="entry name" value="Homeodomain-like_sf"/>
</dbReference>
<dbReference type="PANTHER" id="PTHR47894">
    <property type="entry name" value="HTH-TYPE TRANSCRIPTIONAL REGULATOR GADX"/>
    <property type="match status" value="1"/>
</dbReference>
<dbReference type="GO" id="GO:0003700">
    <property type="term" value="F:DNA-binding transcription factor activity"/>
    <property type="evidence" value="ECO:0007669"/>
    <property type="project" value="InterPro"/>
</dbReference>
<dbReference type="STRING" id="604088.SAMN04488060_0963"/>
<dbReference type="RefSeq" id="WP_090477796.1">
    <property type="nucleotide sequence ID" value="NZ_FOWZ01000001.1"/>
</dbReference>
<evidence type="ECO:0000313" key="6">
    <source>
        <dbReference type="Proteomes" id="UP000199331"/>
    </source>
</evidence>
<dbReference type="GO" id="GO:0005829">
    <property type="term" value="C:cytosol"/>
    <property type="evidence" value="ECO:0007669"/>
    <property type="project" value="TreeGrafter"/>
</dbReference>
<name>A0A1I5LFS1_9SPHN</name>
<evidence type="ECO:0000256" key="2">
    <source>
        <dbReference type="ARBA" id="ARBA00023125"/>
    </source>
</evidence>
<dbReference type="SUPFAM" id="SSF46689">
    <property type="entry name" value="Homeodomain-like"/>
    <property type="match status" value="1"/>
</dbReference>
<gene>
    <name evidence="5" type="ORF">SAMN04488060_0963</name>
</gene>
<evidence type="ECO:0000256" key="1">
    <source>
        <dbReference type="ARBA" id="ARBA00023015"/>
    </source>
</evidence>
<dbReference type="Gene3D" id="1.10.10.60">
    <property type="entry name" value="Homeodomain-like"/>
    <property type="match status" value="1"/>
</dbReference>
<dbReference type="AlphaFoldDB" id="A0A1I5LFS1"/>
<dbReference type="InterPro" id="IPR032687">
    <property type="entry name" value="AraC-type_N"/>
</dbReference>
<reference evidence="6" key="1">
    <citation type="submission" date="2016-10" db="EMBL/GenBank/DDBJ databases">
        <authorList>
            <person name="Varghese N."/>
            <person name="Submissions S."/>
        </authorList>
    </citation>
    <scope>NUCLEOTIDE SEQUENCE [LARGE SCALE GENOMIC DNA]</scope>
    <source>
        <strain evidence="6">CGMCC 1.7715</strain>
    </source>
</reference>
<proteinExistence type="predicted"/>
<sequence>MPQSSSIYSLKAIAQAPDHLDREELYALCKLDPDSSPDLAKMVSEEDYVALLARIAEAESGLPRAHIKLGTSLRCEDLGAVGLAWKSSPTLGHGWDRALRYVSVVAGVRALEITRGKETTEIRFLRLTDESPKGARLSNEATFASFTAISREASGRHFTPVQAICGHDFIGDRAFLEEYLGCPVEDRAGINAMIVSNAEMALPNAVGDDAISRFFDQRVEEMMAEARSELPLSLKVKSEIGKKLSGGVPKLSDIALALGMSGRTLQRKLGEQDAVFQDLVDQARRELSERLLRTTDYPLVEIAFLTGFAEQSGFTRAFKRWAGETPRSYRLGAVEGR</sequence>
<dbReference type="PRINTS" id="PR00032">
    <property type="entry name" value="HTHARAC"/>
</dbReference>
<keyword evidence="2" id="KW-0238">DNA-binding</keyword>
<keyword evidence="3" id="KW-0804">Transcription</keyword>